<organism evidence="1">
    <name type="scientific">Spilarctia obliqua nucleopolyhedrovirus</name>
    <dbReference type="NCBI Taxonomy" id="1638618"/>
    <lineage>
        <taxon>Viruses</taxon>
        <taxon>Viruses incertae sedis</taxon>
        <taxon>Naldaviricetes</taxon>
        <taxon>Lefavirales</taxon>
        <taxon>Baculoviridae</taxon>
        <taxon>Alphabaculovirus</taxon>
    </lineage>
</organism>
<proteinExistence type="predicted"/>
<protein>
    <submittedName>
        <fullName evidence="1">Desmoplakin protein</fullName>
    </submittedName>
</protein>
<evidence type="ECO:0000313" key="1">
    <source>
        <dbReference type="EMBL" id="QNN89324.1"/>
    </source>
</evidence>
<sequence>METDKEKVDKEELDYLLFVLNNVYQNAKFFTPNLVEKDLSQDLGNLQFNLARQQEFALNQWFATLKETTAPNDLLNLGSITTSGMDALNDLKSQIVNIIPREVLRNFDKSIVKREEFDKIDNVTLISAISTLTAQHKEFHEQNKSLRATNTELQTKFATLTDTCKSEINTLQTDLAKNKSDVAAIQNLVNTTPELDTKSMQNVRNELDAAKVN</sequence>
<name>A0A7G9U893_9ABAC</name>
<reference evidence="1" key="1">
    <citation type="submission" date="2019-11" db="EMBL/GenBank/DDBJ databases">
        <title>Studies on the baculoviruses infecting the caterpillars, Spilarctia obliqua Walker (Erebidae) and Pieris brassicae Linn. (Pieridae) (Insecta: Lepidoptera).</title>
        <authorList>
            <person name="Paul S."/>
            <person name="Arumugaperumal A."/>
            <person name="Sathiya Balasingh Thangapandi E.J.J."/>
            <person name="Sarjubala Devi H."/>
            <person name="Johnson T."/>
            <person name="Maisnam S."/>
            <person name="Krishnavel S."/>
            <person name="Soman Syamala S."/>
            <person name="Ramamoorthy S."/>
            <person name="Karthikeyan R."/>
            <person name="Subburaman C."/>
            <person name="Jeyaprakash R."/>
            <person name="Azhaguchamy M."/>
            <person name="Ramaiyer V."/>
            <person name="Sivasubramaniam S."/>
        </authorList>
    </citation>
    <scope>NUCLEOTIDE SEQUENCE</scope>
    <source>
        <strain evidence="1">Manipur</strain>
    </source>
</reference>
<dbReference type="EMBL" id="MN750515">
    <property type="protein sequence ID" value="QNN89324.1"/>
    <property type="molecule type" value="Genomic_DNA"/>
</dbReference>
<accession>A0A7G9U893</accession>